<dbReference type="HAMAP" id="MF_01321">
    <property type="entry name" value="RNApol_bact_RpoB"/>
    <property type="match status" value="1"/>
</dbReference>
<dbReference type="Gene3D" id="3.90.1110.10">
    <property type="entry name" value="RNA polymerase Rpb2, domain 2"/>
    <property type="match status" value="2"/>
</dbReference>
<keyword evidence="1 6" id="KW-0240">DNA-directed RNA polymerase</keyword>
<feature type="domain" description="RNA polymerase Rpb2" evidence="11">
    <location>
        <begin position="333"/>
        <end position="446"/>
    </location>
</feature>
<keyword evidence="3 6" id="KW-0548">Nucleotidyltransferase</keyword>
<feature type="domain" description="DNA-directed RNA polymerase subunit 2 hybrid-binding" evidence="9">
    <location>
        <begin position="711"/>
        <end position="1205"/>
    </location>
</feature>
<dbReference type="InterPro" id="IPR042107">
    <property type="entry name" value="DNA-dir_RNA_pol_bsu_ext_1_sf"/>
</dbReference>
<dbReference type="SUPFAM" id="SSF64484">
    <property type="entry name" value="beta and beta-prime subunits of DNA dependent RNA-polymerase"/>
    <property type="match status" value="1"/>
</dbReference>
<dbReference type="EMBL" id="MFAF01000016">
    <property type="protein sequence ID" value="OGD79080.1"/>
    <property type="molecule type" value="Genomic_DNA"/>
</dbReference>
<dbReference type="InterPro" id="IPR015712">
    <property type="entry name" value="DNA-dir_RNA_pol_su2"/>
</dbReference>
<dbReference type="Gene3D" id="2.40.50.150">
    <property type="match status" value="1"/>
</dbReference>
<dbReference type="InterPro" id="IPR007645">
    <property type="entry name" value="RNA_pol_Rpb2_3"/>
</dbReference>
<dbReference type="InterPro" id="IPR007641">
    <property type="entry name" value="RNA_pol_Rpb2_7"/>
</dbReference>
<evidence type="ECO:0000256" key="3">
    <source>
        <dbReference type="ARBA" id="ARBA00022695"/>
    </source>
</evidence>
<dbReference type="InterPro" id="IPR007642">
    <property type="entry name" value="RNA_pol_Rpb2_2"/>
</dbReference>
<evidence type="ECO:0000256" key="1">
    <source>
        <dbReference type="ARBA" id="ARBA00022478"/>
    </source>
</evidence>
<feature type="domain" description="RNA polymerase beta subunit protrusion" evidence="12">
    <location>
        <begin position="7"/>
        <end position="492"/>
    </location>
</feature>
<dbReference type="InterPro" id="IPR010243">
    <property type="entry name" value="RNA_pol_bsu_bac"/>
</dbReference>
<dbReference type="GO" id="GO:0003899">
    <property type="term" value="F:DNA-directed RNA polymerase activity"/>
    <property type="evidence" value="ECO:0007669"/>
    <property type="project" value="UniProtKB-UniRule"/>
</dbReference>
<dbReference type="Gene3D" id="2.40.270.10">
    <property type="entry name" value="DNA-directed RNA polymerase, subunit 2, domain 6"/>
    <property type="match status" value="3"/>
</dbReference>
<dbReference type="InterPro" id="IPR007120">
    <property type="entry name" value="DNA-dir_RNAP_su2_dom"/>
</dbReference>
<evidence type="ECO:0000256" key="6">
    <source>
        <dbReference type="HAMAP-Rule" id="MF_01321"/>
    </source>
</evidence>
<comment type="caution">
    <text evidence="15">The sequence shown here is derived from an EMBL/GenBank/DDBJ whole genome shotgun (WGS) entry which is preliminary data.</text>
</comment>
<dbReference type="CDD" id="cd00653">
    <property type="entry name" value="RNA_pol_B_RPB2"/>
    <property type="match status" value="1"/>
</dbReference>
<evidence type="ECO:0000256" key="2">
    <source>
        <dbReference type="ARBA" id="ARBA00022679"/>
    </source>
</evidence>
<evidence type="ECO:0000259" key="12">
    <source>
        <dbReference type="Pfam" id="PF04563"/>
    </source>
</evidence>
<dbReference type="InterPro" id="IPR014724">
    <property type="entry name" value="RNA_pol_RPB2_OB-fold"/>
</dbReference>
<evidence type="ECO:0000313" key="15">
    <source>
        <dbReference type="EMBL" id="OGD79080.1"/>
    </source>
</evidence>
<dbReference type="NCBIfam" id="NF001616">
    <property type="entry name" value="PRK00405.1"/>
    <property type="match status" value="1"/>
</dbReference>
<comment type="catalytic activity">
    <reaction evidence="5 6 8">
        <text>RNA(n) + a ribonucleoside 5'-triphosphate = RNA(n+1) + diphosphate</text>
        <dbReference type="Rhea" id="RHEA:21248"/>
        <dbReference type="Rhea" id="RHEA-COMP:14527"/>
        <dbReference type="Rhea" id="RHEA-COMP:17342"/>
        <dbReference type="ChEBI" id="CHEBI:33019"/>
        <dbReference type="ChEBI" id="CHEBI:61557"/>
        <dbReference type="ChEBI" id="CHEBI:140395"/>
        <dbReference type="EC" id="2.7.7.6"/>
    </reaction>
</comment>
<dbReference type="Gene3D" id="2.30.150.10">
    <property type="entry name" value="DNA-directed RNA polymerase, beta subunit, external 1 domain"/>
    <property type="match status" value="1"/>
</dbReference>
<dbReference type="InterPro" id="IPR037033">
    <property type="entry name" value="DNA-dir_RNAP_su2_hyb_sf"/>
</dbReference>
<dbReference type="Proteomes" id="UP000177187">
    <property type="component" value="Unassembled WGS sequence"/>
</dbReference>
<reference evidence="15 16" key="1">
    <citation type="journal article" date="2016" name="Nat. Commun.">
        <title>Thousands of microbial genomes shed light on interconnected biogeochemical processes in an aquifer system.</title>
        <authorList>
            <person name="Anantharaman K."/>
            <person name="Brown C.T."/>
            <person name="Hug L.A."/>
            <person name="Sharon I."/>
            <person name="Castelle C.J."/>
            <person name="Probst A.J."/>
            <person name="Thomas B.C."/>
            <person name="Singh A."/>
            <person name="Wilkins M.J."/>
            <person name="Karaoz U."/>
            <person name="Brodie E.L."/>
            <person name="Williams K.H."/>
            <person name="Hubbard S.S."/>
            <person name="Banfield J.F."/>
        </authorList>
    </citation>
    <scope>NUCLEOTIDE SEQUENCE [LARGE SCALE GENOMIC DNA]</scope>
</reference>
<protein>
    <recommendedName>
        <fullName evidence="6 8">DNA-directed RNA polymerase subunit beta</fullName>
        <shortName evidence="6">RNAP subunit beta</shortName>
        <ecNumber evidence="6 8">2.7.7.6</ecNumber>
    </recommendedName>
    <alternativeName>
        <fullName evidence="6">RNA polymerase subunit beta</fullName>
    </alternativeName>
    <alternativeName>
        <fullName evidence="6">Transcriptase subunit beta</fullName>
    </alternativeName>
</protein>
<dbReference type="InterPro" id="IPR007644">
    <property type="entry name" value="RNA_pol_bsu_protrusion"/>
</dbReference>
<dbReference type="InterPro" id="IPR037034">
    <property type="entry name" value="RNA_pol_Rpb2_2_sf"/>
</dbReference>
<dbReference type="STRING" id="1817816.A2Y64_06640"/>
<evidence type="ECO:0000259" key="13">
    <source>
        <dbReference type="Pfam" id="PF04565"/>
    </source>
</evidence>
<dbReference type="GO" id="GO:0000428">
    <property type="term" value="C:DNA-directed RNA polymerase complex"/>
    <property type="evidence" value="ECO:0007669"/>
    <property type="project" value="UniProtKB-KW"/>
</dbReference>
<dbReference type="PROSITE" id="PS01166">
    <property type="entry name" value="RNA_POL_BETA"/>
    <property type="match status" value="1"/>
</dbReference>
<keyword evidence="2 6" id="KW-0808">Transferase</keyword>
<evidence type="ECO:0000256" key="8">
    <source>
        <dbReference type="RuleBase" id="RU363031"/>
    </source>
</evidence>
<dbReference type="Gene3D" id="3.90.1800.10">
    <property type="entry name" value="RNA polymerase alpha subunit dimerisation domain"/>
    <property type="match status" value="1"/>
</dbReference>
<gene>
    <name evidence="6" type="primary">rpoB</name>
    <name evidence="15" type="ORF">A2Y64_06640</name>
</gene>
<feature type="domain" description="RNA polymerase Rpb2" evidence="11">
    <location>
        <begin position="139"/>
        <end position="208"/>
    </location>
</feature>
<dbReference type="GO" id="GO:0003677">
    <property type="term" value="F:DNA binding"/>
    <property type="evidence" value="ECO:0007669"/>
    <property type="project" value="UniProtKB-UniRule"/>
</dbReference>
<dbReference type="Pfam" id="PF04563">
    <property type="entry name" value="RNA_pol_Rpb2_1"/>
    <property type="match status" value="1"/>
</dbReference>
<evidence type="ECO:0000313" key="16">
    <source>
        <dbReference type="Proteomes" id="UP000177187"/>
    </source>
</evidence>
<evidence type="ECO:0000259" key="11">
    <source>
        <dbReference type="Pfam" id="PF04561"/>
    </source>
</evidence>
<organism evidence="15 16">
    <name type="scientific">Candidatus Coatesbacteria bacterium RBG_13_66_14</name>
    <dbReference type="NCBI Taxonomy" id="1817816"/>
    <lineage>
        <taxon>Bacteria</taxon>
        <taxon>Candidatus Coatesiibacteriota</taxon>
    </lineage>
</organism>
<feature type="domain" description="DNA-directed RNA polymerase beta subunit external 1" evidence="14">
    <location>
        <begin position="584"/>
        <end position="649"/>
    </location>
</feature>
<sequence>MAMELPNLLQVQRDSFNNFLQQGVPASKRFRQGLQYAFERVFPIEDPSGVFRLEFVRYKLDLPKYEVEECKDRDMTYGAPLKVTFRLDVYSVDRKRKEDRQLIDKREETLYLGELPMMTDSGTFIINGAERVVVSQLHRSPGVFFKEDQQPGGRKLYSSRIIPVRGSWLDFSIDANDVMYLSIDRKRKMLITTFLRALGYASNAEILAIYASGDPIPIRDSKRIVGGALATKIFDPQSKNPDDVLFEYGTRIDEDVYRTLAEVGVRHVRLLPDLVPITDSARLLGAISLEDVIDMSSGELMVEADREITPEIFTQLADAGIEAVRVIPEPDTIWFSVIRNTLEKDSMPSKVESALRVYTLLRPGEPPNTEAAVKFFNTLFFNVRRYDLGNVGRKKLNDKLKMSLPLEEHRLDRDDIIETCRYLLKLRGGDSSASTDDIDHLGNRIVLSVGELLEDVCHVGIARLERVARDRMAVQEPGRCMPSDLINSKPLTGAIKEFFGSSALSQFMDQVNPLSELTHKRRVSALGPGGLSRDRATFEVRDVHYTHYGRLCPIETPEGPNIGLISSLSTYARINSFGLIETPYRRVVNGDVGNEIEYLSADEEENLIVAQANVKVDKEGRITDSLVLARFQSEFIRVKPTEVTYMDVSPKQVISISTSLIPFLEHDDANRALMGSNMQRQAVPLMTTEPPLVGTGVEEIAARDSGVLIIARRPGAVAYVCATRIEVETKDVDEYTGLFERDVYELKRYVRSNQDTCINQKPIVSTGQKVKVGDVLADGQATAGGELGLGCNVLVAFIPWYGYNYEDAIIISEELVQNDNFTSIHIEEYEIECRETNLGREEITADIPNVSADSLRNLDEGGIIRVGASVKPGDILVGKVAPKGETELTPEESLLRAIFGEKAKDVRDASLKAPPGLEGKIIGVKTFSRKSKERSDHLTENELDSIEDYKRYKEEELARLEKEEGYALKRLLVEKWPKMKATEARAKAQDIVDELVEVDADFAERIVDTLDRYEEMKARVDLQTKIKIDRIERGDELPPGIYSIVKVYVARKSRLSVGDKMAGRHGNKGVVSIVVPQEDMPYMPDGTPIQMVLNPLGVPSRMNVGQIMETHLGWAAHELGRHVATPVFEGATEEEVKELLREAGLPENGKSVLYDGKNGEPFDSPVTVGYMYMMKLSHLAEEKIHARSIGPYSLVTQQPLGGRAQMGGQRFGEMEVWAIEAYGAAHTLRELLTVKSDDVPGRSKMYEAIVKGENTPEPGIPESFNVLRRELMGLCLDMQLEE</sequence>
<dbReference type="EC" id="2.7.7.6" evidence="6 8"/>
<dbReference type="Gene3D" id="2.40.50.100">
    <property type="match status" value="1"/>
</dbReference>
<comment type="similarity">
    <text evidence="6 7">Belongs to the RNA polymerase beta chain family.</text>
</comment>
<dbReference type="InterPro" id="IPR019462">
    <property type="entry name" value="DNA-dir_RNA_pol_bsu_external_1"/>
</dbReference>
<evidence type="ECO:0000259" key="10">
    <source>
        <dbReference type="Pfam" id="PF04560"/>
    </source>
</evidence>
<evidence type="ECO:0000259" key="9">
    <source>
        <dbReference type="Pfam" id="PF00562"/>
    </source>
</evidence>
<accession>A0A1F5FHL6</accession>
<dbReference type="Gene3D" id="3.90.1100.10">
    <property type="match status" value="2"/>
</dbReference>
<name>A0A1F5FHL6_9BACT</name>
<evidence type="ECO:0000256" key="5">
    <source>
        <dbReference type="ARBA" id="ARBA00048552"/>
    </source>
</evidence>
<evidence type="ECO:0000259" key="14">
    <source>
        <dbReference type="Pfam" id="PF10385"/>
    </source>
</evidence>
<dbReference type="Pfam" id="PF10385">
    <property type="entry name" value="RNA_pol_Rpb2_45"/>
    <property type="match status" value="1"/>
</dbReference>
<dbReference type="NCBIfam" id="TIGR02013">
    <property type="entry name" value="rpoB"/>
    <property type="match status" value="1"/>
</dbReference>
<comment type="subunit">
    <text evidence="6 8">The RNAP catalytic core consists of 2 alpha, 1 beta, 1 beta' and 1 omega subunit. When a sigma factor is associated with the core the holoenzyme is formed, which can initiate transcription.</text>
</comment>
<dbReference type="GO" id="GO:0032549">
    <property type="term" value="F:ribonucleoside binding"/>
    <property type="evidence" value="ECO:0007669"/>
    <property type="project" value="InterPro"/>
</dbReference>
<dbReference type="Pfam" id="PF00562">
    <property type="entry name" value="RNA_pol_Rpb2_6"/>
    <property type="match status" value="1"/>
</dbReference>
<dbReference type="Pfam" id="PF04560">
    <property type="entry name" value="RNA_pol_Rpb2_7"/>
    <property type="match status" value="1"/>
</dbReference>
<proteinExistence type="inferred from homology"/>
<comment type="function">
    <text evidence="6 8">DNA-dependent RNA polymerase catalyzes the transcription of DNA into RNA using the four ribonucleoside triphosphates as substrates.</text>
</comment>
<feature type="domain" description="RNA polymerase Rpb2" evidence="13">
    <location>
        <begin position="506"/>
        <end position="574"/>
    </location>
</feature>
<dbReference type="PANTHER" id="PTHR20856">
    <property type="entry name" value="DNA-DIRECTED RNA POLYMERASE I SUBUNIT 2"/>
    <property type="match status" value="1"/>
</dbReference>
<evidence type="ECO:0000256" key="4">
    <source>
        <dbReference type="ARBA" id="ARBA00023163"/>
    </source>
</evidence>
<dbReference type="Pfam" id="PF04565">
    <property type="entry name" value="RNA_pol_Rpb2_3"/>
    <property type="match status" value="1"/>
</dbReference>
<dbReference type="InterPro" id="IPR007121">
    <property type="entry name" value="RNA_pol_bsu_CS"/>
</dbReference>
<dbReference type="Pfam" id="PF04561">
    <property type="entry name" value="RNA_pol_Rpb2_2"/>
    <property type="match status" value="2"/>
</dbReference>
<feature type="domain" description="RNA polymerase Rpb2" evidence="10">
    <location>
        <begin position="1207"/>
        <end position="1281"/>
    </location>
</feature>
<keyword evidence="4 6" id="KW-0804">Transcription</keyword>
<dbReference type="GO" id="GO:0006351">
    <property type="term" value="P:DNA-templated transcription"/>
    <property type="evidence" value="ECO:0007669"/>
    <property type="project" value="UniProtKB-UniRule"/>
</dbReference>
<evidence type="ECO:0000256" key="7">
    <source>
        <dbReference type="RuleBase" id="RU000434"/>
    </source>
</evidence>